<dbReference type="InterPro" id="IPR000620">
    <property type="entry name" value="EamA_dom"/>
</dbReference>
<comment type="similarity">
    <text evidence="2">Belongs to the EamA transporter family.</text>
</comment>
<dbReference type="InterPro" id="IPR004626">
    <property type="entry name" value="RarD"/>
</dbReference>
<evidence type="ECO:0000256" key="6">
    <source>
        <dbReference type="ARBA" id="ARBA00022989"/>
    </source>
</evidence>
<evidence type="ECO:0000313" key="11">
    <source>
        <dbReference type="Proteomes" id="UP000092377"/>
    </source>
</evidence>
<dbReference type="EMBL" id="LZEY01000034">
    <property type="protein sequence ID" value="OBU06225.1"/>
    <property type="molecule type" value="Genomic_DNA"/>
</dbReference>
<evidence type="ECO:0000256" key="8">
    <source>
        <dbReference type="SAM" id="Phobius"/>
    </source>
</evidence>
<feature type="transmembrane region" description="Helical" evidence="8">
    <location>
        <begin position="148"/>
        <end position="164"/>
    </location>
</feature>
<dbReference type="Proteomes" id="UP000092377">
    <property type="component" value="Unassembled WGS sequence"/>
</dbReference>
<evidence type="ECO:0000259" key="9">
    <source>
        <dbReference type="Pfam" id="PF00892"/>
    </source>
</evidence>
<dbReference type="Pfam" id="PF00892">
    <property type="entry name" value="EamA"/>
    <property type="match status" value="1"/>
</dbReference>
<feature type="transmembrane region" description="Helical" evidence="8">
    <location>
        <begin position="70"/>
        <end position="89"/>
    </location>
</feature>
<dbReference type="AlphaFoldDB" id="A0A1B8HAW7"/>
<feature type="transmembrane region" description="Helical" evidence="8">
    <location>
        <begin position="239"/>
        <end position="258"/>
    </location>
</feature>
<feature type="transmembrane region" description="Helical" evidence="8">
    <location>
        <begin position="36"/>
        <end position="54"/>
    </location>
</feature>
<dbReference type="PANTHER" id="PTHR22911">
    <property type="entry name" value="ACYL-MALONYL CONDENSING ENZYME-RELATED"/>
    <property type="match status" value="1"/>
</dbReference>
<feature type="transmembrane region" description="Helical" evidence="8">
    <location>
        <begin position="101"/>
        <end position="118"/>
    </location>
</feature>
<name>A0A1B8HAW7_9GAMM</name>
<accession>A0A1B8HAW7</accession>
<keyword evidence="4" id="KW-1003">Cell membrane</keyword>
<sequence>MFLRSGAMLAIFSYFLWGITPLFYRLLPGVQPLELLSQRVIWSIPLLLLVRVFLKNRTRFRGVWADKRSLFLCFFSTGVMAISWCTFTYSMTHDLVLEASMGYFITPLFSILLGVVFLHERLRRAEKVALLFVCAGVGYQLIQYGRLPGLALMMGSAFAFYGFIRKFIRYDLTTSLLIESLWLLPLAVVLYFWLESTGQSTFATADSFTRLCFILTAPVTLLPLLFFTAAVRSTTLTTIGLAQYLEPTIQFLLAVFLFNEHFDAVKGVSFSLIWLGLLFCILSLIRYHRKNTAKIGLGMKPR</sequence>
<dbReference type="SUPFAM" id="SSF103481">
    <property type="entry name" value="Multidrug resistance efflux transporter EmrE"/>
    <property type="match status" value="2"/>
</dbReference>
<gene>
    <name evidence="10" type="ORF">AYY18_06945</name>
</gene>
<dbReference type="OrthoDB" id="369870at2"/>
<dbReference type="NCBIfam" id="TIGR00688">
    <property type="entry name" value="rarD"/>
    <property type="match status" value="1"/>
</dbReference>
<feature type="transmembrane region" description="Helical" evidence="8">
    <location>
        <begin position="125"/>
        <end position="142"/>
    </location>
</feature>
<dbReference type="InterPro" id="IPR037185">
    <property type="entry name" value="EmrE-like"/>
</dbReference>
<feature type="domain" description="EamA" evidence="9">
    <location>
        <begin position="5"/>
        <end position="137"/>
    </location>
</feature>
<comment type="subcellular location">
    <subcellularLocation>
        <location evidence="1">Cell membrane</location>
        <topology evidence="1">Multi-pass membrane protein</topology>
    </subcellularLocation>
</comment>
<evidence type="ECO:0000256" key="1">
    <source>
        <dbReference type="ARBA" id="ARBA00004651"/>
    </source>
</evidence>
<dbReference type="RefSeq" id="WP_067403691.1">
    <property type="nucleotide sequence ID" value="NZ_LZEY01000034.1"/>
</dbReference>
<evidence type="ECO:0000256" key="5">
    <source>
        <dbReference type="ARBA" id="ARBA00022692"/>
    </source>
</evidence>
<protein>
    <submittedName>
        <fullName evidence="10">Permease</fullName>
    </submittedName>
</protein>
<proteinExistence type="inferred from homology"/>
<comment type="caution">
    <text evidence="10">The sequence shown here is derived from an EMBL/GenBank/DDBJ whole genome shotgun (WGS) entry which is preliminary data.</text>
</comment>
<evidence type="ECO:0000256" key="7">
    <source>
        <dbReference type="ARBA" id="ARBA00023136"/>
    </source>
</evidence>
<keyword evidence="7 8" id="KW-0472">Membrane</keyword>
<evidence type="ECO:0000313" key="10">
    <source>
        <dbReference type="EMBL" id="OBU06225.1"/>
    </source>
</evidence>
<keyword evidence="5 8" id="KW-0812">Transmembrane</keyword>
<keyword evidence="6 8" id="KW-1133">Transmembrane helix</keyword>
<evidence type="ECO:0000256" key="4">
    <source>
        <dbReference type="ARBA" id="ARBA00022475"/>
    </source>
</evidence>
<feature type="transmembrane region" description="Helical" evidence="8">
    <location>
        <begin position="208"/>
        <end position="227"/>
    </location>
</feature>
<feature type="transmembrane region" description="Helical" evidence="8">
    <location>
        <begin position="176"/>
        <end position="193"/>
    </location>
</feature>
<evidence type="ECO:0000256" key="2">
    <source>
        <dbReference type="ARBA" id="ARBA00007362"/>
    </source>
</evidence>
<dbReference type="PANTHER" id="PTHR22911:SF137">
    <property type="entry name" value="SOLUTE CARRIER FAMILY 35 MEMBER G2-RELATED"/>
    <property type="match status" value="1"/>
</dbReference>
<keyword evidence="3" id="KW-0813">Transport</keyword>
<feature type="transmembrane region" description="Helical" evidence="8">
    <location>
        <begin position="264"/>
        <end position="285"/>
    </location>
</feature>
<dbReference type="GO" id="GO:0005886">
    <property type="term" value="C:plasma membrane"/>
    <property type="evidence" value="ECO:0007669"/>
    <property type="project" value="UniProtKB-SubCell"/>
</dbReference>
<reference evidence="11" key="1">
    <citation type="submission" date="2016-06" db="EMBL/GenBank/DDBJ databases">
        <authorList>
            <person name="Butler K."/>
        </authorList>
    </citation>
    <scope>NUCLEOTIDE SEQUENCE [LARGE SCALE GENOMIC DNA]</scope>
    <source>
        <strain evidence="11">GCSL-Mp20</strain>
    </source>
</reference>
<keyword evidence="11" id="KW-1185">Reference proteome</keyword>
<feature type="transmembrane region" description="Helical" evidence="8">
    <location>
        <begin position="7"/>
        <end position="24"/>
    </location>
</feature>
<organism evidence="10 11">
    <name type="scientific">Morganella psychrotolerans</name>
    <dbReference type="NCBI Taxonomy" id="368603"/>
    <lineage>
        <taxon>Bacteria</taxon>
        <taxon>Pseudomonadati</taxon>
        <taxon>Pseudomonadota</taxon>
        <taxon>Gammaproteobacteria</taxon>
        <taxon>Enterobacterales</taxon>
        <taxon>Morganellaceae</taxon>
        <taxon>Morganella</taxon>
    </lineage>
</organism>
<evidence type="ECO:0000256" key="3">
    <source>
        <dbReference type="ARBA" id="ARBA00022448"/>
    </source>
</evidence>